<reference evidence="1 2" key="1">
    <citation type="submission" date="2020-08" db="EMBL/GenBank/DDBJ databases">
        <title>Genomic Encyclopedia of Type Strains, Phase IV (KMG-V): Genome sequencing to study the core and pangenomes of soil and plant-associated prokaryotes.</title>
        <authorList>
            <person name="Whitman W."/>
        </authorList>
    </citation>
    <scope>NUCLEOTIDE SEQUENCE [LARGE SCALE GENOMIC DNA]</scope>
    <source>
        <strain evidence="1 2">SEMIA 492</strain>
    </source>
</reference>
<comment type="caution">
    <text evidence="1">The sequence shown here is derived from an EMBL/GenBank/DDBJ whole genome shotgun (WGS) entry which is preliminary data.</text>
</comment>
<dbReference type="AlphaFoldDB" id="A0A7W7A0X1"/>
<evidence type="ECO:0000313" key="1">
    <source>
        <dbReference type="EMBL" id="MBB4571738.1"/>
    </source>
</evidence>
<name>A0A7W7A0X1_9HYPH</name>
<dbReference type="Proteomes" id="UP000543836">
    <property type="component" value="Unassembled WGS sequence"/>
</dbReference>
<keyword evidence="2" id="KW-1185">Reference proteome</keyword>
<accession>A0A7W7A0X1</accession>
<evidence type="ECO:0000313" key="2">
    <source>
        <dbReference type="Proteomes" id="UP000543836"/>
    </source>
</evidence>
<sequence length="213" mass="23256">MNVQLFSKGKQMAPKKITVKSLSEADPIGYAPALSLRDSLRTKSSELGQEETDILFRLNNAPPLENVHNARVSALLGDEPADNCGALSSTRERLSKIHGERRDLQAALEIAEGRLAKARHRASAVICEDIKPAYTAAVKDLAAKLIEADAAHRELLNIIDGLNAADISWTVHLHPMQARPIFGDHSGKVATWLREAARAGFITKSDIPKELQQ</sequence>
<dbReference type="OrthoDB" id="8450907at2"/>
<proteinExistence type="predicted"/>
<dbReference type="RefSeq" id="WP_154668705.1">
    <property type="nucleotide sequence ID" value="NZ_JACIIG010000036.1"/>
</dbReference>
<dbReference type="EMBL" id="JACIIG010000036">
    <property type="protein sequence ID" value="MBB4571738.1"/>
    <property type="molecule type" value="Genomic_DNA"/>
</dbReference>
<protein>
    <submittedName>
        <fullName evidence="1">Uncharacterized protein</fullName>
    </submittedName>
</protein>
<gene>
    <name evidence="1" type="ORF">GGE60_005904</name>
</gene>
<organism evidence="1 2">
    <name type="scientific">Rhizobium leucaenae</name>
    <dbReference type="NCBI Taxonomy" id="29450"/>
    <lineage>
        <taxon>Bacteria</taxon>
        <taxon>Pseudomonadati</taxon>
        <taxon>Pseudomonadota</taxon>
        <taxon>Alphaproteobacteria</taxon>
        <taxon>Hyphomicrobiales</taxon>
        <taxon>Rhizobiaceae</taxon>
        <taxon>Rhizobium/Agrobacterium group</taxon>
        <taxon>Rhizobium</taxon>
    </lineage>
</organism>